<accession>A0A4S8EWB4</accession>
<name>A0A4S8EWB4_9BURK</name>
<comment type="caution">
    <text evidence="1">The sequence shown here is derived from an EMBL/GenBank/DDBJ whole genome shotgun (WGS) entry which is preliminary data.</text>
</comment>
<dbReference type="AlphaFoldDB" id="A0A4S8EWB4"/>
<gene>
    <name evidence="1" type="ORF">E9531_14990</name>
</gene>
<dbReference type="Gene3D" id="3.40.190.10">
    <property type="entry name" value="Periplasmic binding protein-like II"/>
    <property type="match status" value="2"/>
</dbReference>
<dbReference type="SUPFAM" id="SSF53850">
    <property type="entry name" value="Periplasmic binding protein-like II"/>
    <property type="match status" value="1"/>
</dbReference>
<evidence type="ECO:0000313" key="1">
    <source>
        <dbReference type="EMBL" id="THT98104.1"/>
    </source>
</evidence>
<protein>
    <submittedName>
        <fullName evidence="1">Nitrate ABC transporter substrate-binding protein</fullName>
    </submittedName>
</protein>
<sequence length="292" mass="32262">MTEQSQTLPTLSRIRLAPNGPVFDLPILVALEHGLFAREGLDVQFVEHYDPSISSAQVFERQKESLFEQGKADAYNLCEWAGLDRSEHSQRGSKVQALRPAVAAQAILSFDRALQEPRDLAGVPVGVNNRTGSHYTALQLLGGALAKEEVNLVHAGSPLGRYEALKSGQLRAAALMEPYISLALKEGAHIIAVNFYRGAEVISPDLSEAARQAYLRVLNEAADLITADFSKYKHYIVAPVKEWLSADELHNHFVHYAHAKPLEAERFDGTYAFMRNWSLTAGAHTYKDLVAQ</sequence>
<dbReference type="OrthoDB" id="8892982at2"/>
<organism evidence="1 2">
    <name type="scientific">Lampropedia puyangensis</name>
    <dbReference type="NCBI Taxonomy" id="1330072"/>
    <lineage>
        <taxon>Bacteria</taxon>
        <taxon>Pseudomonadati</taxon>
        <taxon>Pseudomonadota</taxon>
        <taxon>Betaproteobacteria</taxon>
        <taxon>Burkholderiales</taxon>
        <taxon>Comamonadaceae</taxon>
        <taxon>Lampropedia</taxon>
    </lineage>
</organism>
<dbReference type="Proteomes" id="UP000308917">
    <property type="component" value="Unassembled WGS sequence"/>
</dbReference>
<evidence type="ECO:0000313" key="2">
    <source>
        <dbReference type="Proteomes" id="UP000308917"/>
    </source>
</evidence>
<proteinExistence type="predicted"/>
<reference evidence="1 2" key="1">
    <citation type="journal article" date="2015" name="Antonie Van Leeuwenhoek">
        <title>Lampropedia puyangensis sp. nov., isolated from symptomatic bark of Populus ? euramericana canker and emended description of Lampropedia hyalina (Ehrenberg 1832) Lee et al. 2004.</title>
        <authorList>
            <person name="Li Y."/>
            <person name="Wang T."/>
            <person name="Piao C.G."/>
            <person name="Wang L.F."/>
            <person name="Tian G.Z."/>
            <person name="Zhu T.H."/>
            <person name="Guo M.W."/>
        </authorList>
    </citation>
    <scope>NUCLEOTIDE SEQUENCE [LARGE SCALE GENOMIC DNA]</scope>
    <source>
        <strain evidence="1 2">2-bin</strain>
    </source>
</reference>
<dbReference type="RefSeq" id="WP_136574586.1">
    <property type="nucleotide sequence ID" value="NZ_STFG01000023.1"/>
</dbReference>
<dbReference type="EMBL" id="STFG01000023">
    <property type="protein sequence ID" value="THT98104.1"/>
    <property type="molecule type" value="Genomic_DNA"/>
</dbReference>
<keyword evidence="2" id="KW-1185">Reference proteome</keyword>